<dbReference type="Gene3D" id="2.60.40.2380">
    <property type="match status" value="1"/>
</dbReference>
<sequence>MIVGNDYADRNAAPPPKAADLNRKWYSLPFLACFAVLCQLHIAQAQDRTLTLEGPVDPDTVGKYIDLLLDEDHSLTIADVKSESPDPFSPIATRVPDVGYSDAMVWLRLRLENVAARTADWRLHFKENFKQIFHVYIVDDSGRTTHPLAQDHDSAFSTRPVAHPEVVVPLSLKPGEAATVYVRFWTEGATYLPLAIETAESFTEVSTRQTAKQFIYYGMMVILIVAALLAGIVLRHPIFPAYIAYSTATLVYIMHVDGVAFQYLWPGLPAFNSYASVVAGGSYAVFGAIYARIFLNTPKYHRVVDKFLLAVILITATMMVSGLFVEPRLIKKYLILVVLFAVALFTVAALLAARHRFKQVRFYVFAWLGATGSAMLMMARHWFGIEVTQEFQHDSMRVVMIFDAVMMGLAIVDRYHQLREERQKALRASLEQAQRNLDMNTRLRNLEARYELALETTTKHKQHIENTVHDIRQPLHALRLAVQGVMSDKKAGPTQNYADIYDSFDYLEALVSDHLKGPAPNQVRKTSDEINLGEILSSVHEMFVPDAEIKGLRFRFVATSLVTPVPALAAMRIVSNLVSNAIKYTPSGKLLLGVRRLKDGCRIEMHDTGPGLTSETFKQACRRGARLDSAFTVSDGEGHGLAIVVELAERYGYDFELLSKGDTGTALGVTIPFQQEQPG</sequence>
<evidence type="ECO:0000256" key="2">
    <source>
        <dbReference type="ARBA" id="ARBA00012438"/>
    </source>
</evidence>
<dbReference type="EC" id="2.7.13.3" evidence="2"/>
<keyword evidence="8" id="KW-0472">Membrane</keyword>
<dbReference type="Gene3D" id="3.30.565.10">
    <property type="entry name" value="Histidine kinase-like ATPase, C-terminal domain"/>
    <property type="match status" value="1"/>
</dbReference>
<dbReference type="InterPro" id="IPR011623">
    <property type="entry name" value="7TMR_DISM_rcpt_extracell_dom1"/>
</dbReference>
<dbReference type="GO" id="GO:0005886">
    <property type="term" value="C:plasma membrane"/>
    <property type="evidence" value="ECO:0007669"/>
    <property type="project" value="UniProtKB-SubCell"/>
</dbReference>
<dbReference type="GO" id="GO:0005524">
    <property type="term" value="F:ATP binding"/>
    <property type="evidence" value="ECO:0007669"/>
    <property type="project" value="UniProtKB-KW"/>
</dbReference>
<dbReference type="SMART" id="SM00387">
    <property type="entry name" value="HATPase_c"/>
    <property type="match status" value="1"/>
</dbReference>
<evidence type="ECO:0000256" key="8">
    <source>
        <dbReference type="SAM" id="Phobius"/>
    </source>
</evidence>
<evidence type="ECO:0000259" key="9">
    <source>
        <dbReference type="PROSITE" id="PS50109"/>
    </source>
</evidence>
<feature type="transmembrane region" description="Helical" evidence="8">
    <location>
        <begin position="360"/>
        <end position="383"/>
    </location>
</feature>
<keyword evidence="7" id="KW-0067">ATP-binding</keyword>
<keyword evidence="4" id="KW-0808">Transferase</keyword>
<dbReference type="GO" id="GO:0000155">
    <property type="term" value="F:phosphorelay sensor kinase activity"/>
    <property type="evidence" value="ECO:0007669"/>
    <property type="project" value="InterPro"/>
</dbReference>
<evidence type="ECO:0000313" key="10">
    <source>
        <dbReference type="EMBL" id="MVA97467.1"/>
    </source>
</evidence>
<dbReference type="InterPro" id="IPR003661">
    <property type="entry name" value="HisK_dim/P_dom"/>
</dbReference>
<feature type="transmembrane region" description="Helical" evidence="8">
    <location>
        <begin position="333"/>
        <end position="353"/>
    </location>
</feature>
<feature type="domain" description="Histidine kinase" evidence="9">
    <location>
        <begin position="466"/>
        <end position="675"/>
    </location>
</feature>
<dbReference type="Pfam" id="PF02518">
    <property type="entry name" value="HATPase_c"/>
    <property type="match status" value="1"/>
</dbReference>
<dbReference type="InterPro" id="IPR036890">
    <property type="entry name" value="HATPase_C_sf"/>
</dbReference>
<evidence type="ECO:0000256" key="6">
    <source>
        <dbReference type="ARBA" id="ARBA00022777"/>
    </source>
</evidence>
<comment type="catalytic activity">
    <reaction evidence="1">
        <text>ATP + protein L-histidine = ADP + protein N-phospho-L-histidine.</text>
        <dbReference type="EC" id="2.7.13.3"/>
    </reaction>
</comment>
<accession>A0A844QEK9</accession>
<feature type="transmembrane region" description="Helical" evidence="8">
    <location>
        <begin position="214"/>
        <end position="234"/>
    </location>
</feature>
<gene>
    <name evidence="10" type="ORF">GN330_09425</name>
</gene>
<dbReference type="EMBL" id="WPHG01000002">
    <property type="protein sequence ID" value="MVA97467.1"/>
    <property type="molecule type" value="Genomic_DNA"/>
</dbReference>
<dbReference type="SUPFAM" id="SSF55874">
    <property type="entry name" value="ATPase domain of HSP90 chaperone/DNA topoisomerase II/histidine kinase"/>
    <property type="match status" value="1"/>
</dbReference>
<evidence type="ECO:0000256" key="5">
    <source>
        <dbReference type="ARBA" id="ARBA00022741"/>
    </source>
</evidence>
<dbReference type="AlphaFoldDB" id="A0A844QEK9"/>
<evidence type="ECO:0000256" key="7">
    <source>
        <dbReference type="ARBA" id="ARBA00022840"/>
    </source>
</evidence>
<dbReference type="Gene3D" id="1.10.287.130">
    <property type="match status" value="1"/>
</dbReference>
<dbReference type="InterPro" id="IPR004358">
    <property type="entry name" value="Sig_transdc_His_kin-like_C"/>
</dbReference>
<dbReference type="PANTHER" id="PTHR44936:SF10">
    <property type="entry name" value="SENSOR PROTEIN RSTB"/>
    <property type="match status" value="1"/>
</dbReference>
<feature type="transmembrane region" description="Helical" evidence="8">
    <location>
        <begin position="271"/>
        <end position="295"/>
    </location>
</feature>
<dbReference type="PANTHER" id="PTHR44936">
    <property type="entry name" value="SENSOR PROTEIN CREC"/>
    <property type="match status" value="1"/>
</dbReference>
<evidence type="ECO:0000256" key="1">
    <source>
        <dbReference type="ARBA" id="ARBA00000085"/>
    </source>
</evidence>
<dbReference type="InterPro" id="IPR011622">
    <property type="entry name" value="7TMR_DISM_rcpt_extracell_dom2"/>
</dbReference>
<reference evidence="10 11" key="1">
    <citation type="submission" date="2019-12" db="EMBL/GenBank/DDBJ databases">
        <title>Nitratireductor arenosus sp. nov., Isolated from sea sand, Jeju island, South Korea.</title>
        <authorList>
            <person name="Kim W."/>
        </authorList>
    </citation>
    <scope>NUCLEOTIDE SEQUENCE [LARGE SCALE GENOMIC DNA]</scope>
    <source>
        <strain evidence="10 11">CAU 1489</strain>
    </source>
</reference>
<keyword evidence="11" id="KW-1185">Reference proteome</keyword>
<dbReference type="Pfam" id="PF07696">
    <property type="entry name" value="7TMR-DISMED2"/>
    <property type="match status" value="1"/>
</dbReference>
<evidence type="ECO:0000313" key="11">
    <source>
        <dbReference type="Proteomes" id="UP000463224"/>
    </source>
</evidence>
<keyword evidence="8" id="KW-1133">Transmembrane helix</keyword>
<keyword evidence="5" id="KW-0547">Nucleotide-binding</keyword>
<keyword evidence="8" id="KW-0812">Transmembrane</keyword>
<dbReference type="Proteomes" id="UP000463224">
    <property type="component" value="Unassembled WGS sequence"/>
</dbReference>
<dbReference type="InterPro" id="IPR003594">
    <property type="entry name" value="HATPase_dom"/>
</dbReference>
<feature type="transmembrane region" description="Helical" evidence="8">
    <location>
        <begin position="307"/>
        <end position="327"/>
    </location>
</feature>
<feature type="transmembrane region" description="Helical" evidence="8">
    <location>
        <begin position="241"/>
        <end position="265"/>
    </location>
</feature>
<proteinExistence type="predicted"/>
<organism evidence="10 11">
    <name type="scientific">Nitratireductor arenosus</name>
    <dbReference type="NCBI Taxonomy" id="2682096"/>
    <lineage>
        <taxon>Bacteria</taxon>
        <taxon>Pseudomonadati</taxon>
        <taxon>Pseudomonadota</taxon>
        <taxon>Alphaproteobacteria</taxon>
        <taxon>Hyphomicrobiales</taxon>
        <taxon>Phyllobacteriaceae</taxon>
        <taxon>Nitratireductor</taxon>
    </lineage>
</organism>
<comment type="caution">
    <text evidence="10">The sequence shown here is derived from an EMBL/GenBank/DDBJ whole genome shotgun (WGS) entry which is preliminary data.</text>
</comment>
<dbReference type="CDD" id="cd00082">
    <property type="entry name" value="HisKA"/>
    <property type="match status" value="1"/>
</dbReference>
<dbReference type="PROSITE" id="PS50109">
    <property type="entry name" value="HIS_KIN"/>
    <property type="match status" value="1"/>
</dbReference>
<name>A0A844QEK9_9HYPH</name>
<dbReference type="InterPro" id="IPR005467">
    <property type="entry name" value="His_kinase_dom"/>
</dbReference>
<keyword evidence="3" id="KW-0597">Phosphoprotein</keyword>
<protein>
    <recommendedName>
        <fullName evidence="2">histidine kinase</fullName>
        <ecNumber evidence="2">2.7.13.3</ecNumber>
    </recommendedName>
</protein>
<evidence type="ECO:0000256" key="4">
    <source>
        <dbReference type="ARBA" id="ARBA00022679"/>
    </source>
</evidence>
<dbReference type="Pfam" id="PF07695">
    <property type="entry name" value="7TMR-DISM_7TM"/>
    <property type="match status" value="1"/>
</dbReference>
<evidence type="ECO:0000256" key="3">
    <source>
        <dbReference type="ARBA" id="ARBA00022553"/>
    </source>
</evidence>
<dbReference type="InterPro" id="IPR050980">
    <property type="entry name" value="2C_sensor_his_kinase"/>
</dbReference>
<dbReference type="PRINTS" id="PR00344">
    <property type="entry name" value="BCTRLSENSOR"/>
</dbReference>
<keyword evidence="6" id="KW-0418">Kinase</keyword>